<name>A0A402D4N2_9BACT</name>
<accession>A0A402D4N2</accession>
<proteinExistence type="predicted"/>
<dbReference type="EMBL" id="AP025739">
    <property type="protein sequence ID" value="BDI29149.1"/>
    <property type="molecule type" value="Genomic_DNA"/>
</dbReference>
<protein>
    <submittedName>
        <fullName evidence="1">Uncharacterized protein</fullName>
    </submittedName>
</protein>
<keyword evidence="2" id="KW-1185">Reference proteome</keyword>
<dbReference type="Proteomes" id="UP000287394">
    <property type="component" value="Chromosome"/>
</dbReference>
<dbReference type="RefSeq" id="WP_119324398.1">
    <property type="nucleotide sequence ID" value="NZ_AP025739.1"/>
</dbReference>
<gene>
    <name evidence="1" type="ORF">CCAX7_12000</name>
</gene>
<sequence length="210" mass="24125">MMMGVRVVKAMVELRAAFKHRSKPRTIGHCRMCYDERDIQQFLSLDPVRMGEQEFRPILWDGCRCFGCWEELAYYIPWLLDICFNDWYVGGQDFLSMLVRALEEETMCPEERDAILAAMRAHLEEAMEQSEGDSSCYIDETIACLGAFDGSLAPLFAHLGVSEHPQVRANYCLFVAKQALLQPKRKKMPPRNQKAFDALLEPSESLSVLF</sequence>
<organism evidence="1 2">
    <name type="scientific">Capsulimonas corticalis</name>
    <dbReference type="NCBI Taxonomy" id="2219043"/>
    <lineage>
        <taxon>Bacteria</taxon>
        <taxon>Bacillati</taxon>
        <taxon>Armatimonadota</taxon>
        <taxon>Armatimonadia</taxon>
        <taxon>Capsulimonadales</taxon>
        <taxon>Capsulimonadaceae</taxon>
        <taxon>Capsulimonas</taxon>
    </lineage>
</organism>
<dbReference type="KEGG" id="ccot:CCAX7_12000"/>
<evidence type="ECO:0000313" key="1">
    <source>
        <dbReference type="EMBL" id="BDI29149.1"/>
    </source>
</evidence>
<dbReference type="AlphaFoldDB" id="A0A402D4N2"/>
<reference evidence="1 2" key="1">
    <citation type="journal article" date="2019" name="Int. J. Syst. Evol. Microbiol.">
        <title>Capsulimonas corticalis gen. nov., sp. nov., an aerobic capsulated bacterium, of a novel bacterial order, Capsulimonadales ord. nov., of the class Armatimonadia of the phylum Armatimonadetes.</title>
        <authorList>
            <person name="Li J."/>
            <person name="Kudo C."/>
            <person name="Tonouchi A."/>
        </authorList>
    </citation>
    <scope>NUCLEOTIDE SEQUENCE [LARGE SCALE GENOMIC DNA]</scope>
    <source>
        <strain evidence="1 2">AX-7</strain>
    </source>
</reference>
<dbReference type="OrthoDB" id="4535590at2"/>
<evidence type="ECO:0000313" key="2">
    <source>
        <dbReference type="Proteomes" id="UP000287394"/>
    </source>
</evidence>